<feature type="binding site" evidence="2">
    <location>
        <begin position="177"/>
        <end position="184"/>
    </location>
    <ligand>
        <name>ATP</name>
        <dbReference type="ChEBI" id="CHEBI:30616"/>
    </ligand>
</feature>
<evidence type="ECO:0000259" key="4">
    <source>
        <dbReference type="PROSITE" id="PS51459"/>
    </source>
</evidence>
<evidence type="ECO:0000313" key="6">
    <source>
        <dbReference type="Proteomes" id="UP000054874"/>
    </source>
</evidence>
<comment type="caution">
    <text evidence="5">The sequence shown here is derived from an EMBL/GenBank/DDBJ whole genome shotgun (WGS) entry which is preliminary data.</text>
</comment>
<name>A0A0V8QDS7_9FIRM</name>
<evidence type="ECO:0000313" key="5">
    <source>
        <dbReference type="EMBL" id="KSV58749.1"/>
    </source>
</evidence>
<keyword evidence="6" id="KW-1185">Reference proteome</keyword>
<evidence type="ECO:0000256" key="2">
    <source>
        <dbReference type="PIRSR" id="PIRSR640198-2"/>
    </source>
</evidence>
<reference evidence="5 6" key="1">
    <citation type="submission" date="2015-11" db="EMBL/GenBank/DDBJ databases">
        <title>Butyribacter intestini gen. nov., sp. nov., a butyric acid-producing bacterium of the family Lachnospiraceae isolated from the human faeces.</title>
        <authorList>
            <person name="Zou Y."/>
            <person name="Xue W."/>
            <person name="Luo G."/>
            <person name="Lv M."/>
        </authorList>
    </citation>
    <scope>NUCLEOTIDE SEQUENCE [LARGE SCALE GENOMIC DNA]</scope>
    <source>
        <strain evidence="5 6">ACET-33324</strain>
    </source>
</reference>
<feature type="site" description="Important for autoinhibition of adenylyltransferase activity" evidence="3">
    <location>
        <position position="42"/>
    </location>
</feature>
<evidence type="ECO:0000256" key="1">
    <source>
        <dbReference type="PIRSR" id="PIRSR640198-1"/>
    </source>
</evidence>
<keyword evidence="2" id="KW-0547">Nucleotide-binding</keyword>
<dbReference type="PROSITE" id="PS51459">
    <property type="entry name" value="FIDO"/>
    <property type="match status" value="1"/>
</dbReference>
<protein>
    <submittedName>
        <fullName evidence="5">Cell filamentation protein Fic</fullName>
    </submittedName>
</protein>
<dbReference type="InterPro" id="IPR040198">
    <property type="entry name" value="Fido_containing"/>
</dbReference>
<dbReference type="InterPro" id="IPR003812">
    <property type="entry name" value="Fido"/>
</dbReference>
<dbReference type="SUPFAM" id="SSF140931">
    <property type="entry name" value="Fic-like"/>
    <property type="match status" value="1"/>
</dbReference>
<dbReference type="Pfam" id="PF02661">
    <property type="entry name" value="Fic"/>
    <property type="match status" value="1"/>
</dbReference>
<accession>A0A0V8QDS7</accession>
<dbReference type="InterPro" id="IPR036597">
    <property type="entry name" value="Fido-like_dom_sf"/>
</dbReference>
<dbReference type="STRING" id="290052.ASU35_11845"/>
<dbReference type="Gene3D" id="1.10.3290.10">
    <property type="entry name" value="Fido-like domain"/>
    <property type="match status" value="1"/>
</dbReference>
<keyword evidence="2" id="KW-0067">ATP-binding</keyword>
<gene>
    <name evidence="5" type="ORF">ASU35_11845</name>
</gene>
<dbReference type="PANTHER" id="PTHR13504">
    <property type="entry name" value="FIDO DOMAIN-CONTAINING PROTEIN DDB_G0283145"/>
    <property type="match status" value="1"/>
</dbReference>
<feature type="active site" evidence="1">
    <location>
        <position position="173"/>
    </location>
</feature>
<dbReference type="RefSeq" id="WP_058353019.1">
    <property type="nucleotide sequence ID" value="NZ_CABMMD010000162.1"/>
</dbReference>
<dbReference type="EMBL" id="LNAM01000162">
    <property type="protein sequence ID" value="KSV58749.1"/>
    <property type="molecule type" value="Genomic_DNA"/>
</dbReference>
<proteinExistence type="predicted"/>
<sequence>MQDMELVKAIKVCFTKEQKMRDRSGLYGYTQRVLAYNSNKIEGSTLTPEQTALLFEEGFLPATEDYYRAKDVEEMNGHFLMFNYTIKTIDDRLSEDLVKALHYELKAGVFEDRANGYAIGDYKKRPNTVGGISTVLPSKVATEMKKLIDWYNSIESVSIHDLAVLHVEYEKIHPFQDGNGRAGRMLLFRECLRNEIMPFIVLDENRMRYIQCLRKAQENKDVTDLVNYFRIEQEVYREACVYFDVAKIYGEGLRDVDVF</sequence>
<dbReference type="GO" id="GO:0005524">
    <property type="term" value="F:ATP binding"/>
    <property type="evidence" value="ECO:0007669"/>
    <property type="project" value="UniProtKB-KW"/>
</dbReference>
<feature type="domain" description="Fido" evidence="4">
    <location>
        <begin position="93"/>
        <end position="231"/>
    </location>
</feature>
<dbReference type="Proteomes" id="UP000054874">
    <property type="component" value="Unassembled WGS sequence"/>
</dbReference>
<dbReference type="OrthoDB" id="9813719at2"/>
<dbReference type="PANTHER" id="PTHR13504:SF38">
    <property type="entry name" value="FIDO DOMAIN-CONTAINING PROTEIN"/>
    <property type="match status" value="1"/>
</dbReference>
<dbReference type="AlphaFoldDB" id="A0A0V8QDS7"/>
<evidence type="ECO:0000256" key="3">
    <source>
        <dbReference type="PIRSR" id="PIRSR640198-3"/>
    </source>
</evidence>
<organism evidence="5 6">
    <name type="scientific">Acetivibrio ethanolgignens</name>
    <dbReference type="NCBI Taxonomy" id="290052"/>
    <lineage>
        <taxon>Bacteria</taxon>
        <taxon>Bacillati</taxon>
        <taxon>Bacillota</taxon>
        <taxon>Clostridia</taxon>
        <taxon>Eubacteriales</taxon>
        <taxon>Oscillospiraceae</taxon>
        <taxon>Acetivibrio</taxon>
    </lineage>
</organism>